<dbReference type="GO" id="GO:0010181">
    <property type="term" value="F:FMN binding"/>
    <property type="evidence" value="ECO:0007669"/>
    <property type="project" value="InterPro"/>
</dbReference>
<comment type="caution">
    <text evidence="6">The sequence shown here is derived from an EMBL/GenBank/DDBJ whole genome shotgun (WGS) entry which is preliminary data.</text>
</comment>
<evidence type="ECO:0000256" key="4">
    <source>
        <dbReference type="ARBA" id="ARBA00038054"/>
    </source>
</evidence>
<keyword evidence="2" id="KW-0285">Flavoprotein</keyword>
<gene>
    <name evidence="6" type="ORF">P7I32_01460</name>
</gene>
<accession>A0AAW8UKD0</accession>
<comment type="similarity">
    <text evidence="4">Belongs to the flavoredoxin family.</text>
</comment>
<dbReference type="Pfam" id="PF01613">
    <property type="entry name" value="Flavin_Reduct"/>
    <property type="match status" value="1"/>
</dbReference>
<dbReference type="AlphaFoldDB" id="A0AAW8UKD0"/>
<dbReference type="PANTHER" id="PTHR33798">
    <property type="entry name" value="FLAVOPROTEIN OXYGENASE"/>
    <property type="match status" value="1"/>
</dbReference>
<dbReference type="SUPFAM" id="SSF50475">
    <property type="entry name" value="FMN-binding split barrel"/>
    <property type="match status" value="1"/>
</dbReference>
<evidence type="ECO:0000313" key="6">
    <source>
        <dbReference type="EMBL" id="MDT2963261.1"/>
    </source>
</evidence>
<feature type="domain" description="Flavin reductase like" evidence="5">
    <location>
        <begin position="20"/>
        <end position="176"/>
    </location>
</feature>
<sequence length="202" mass="22134">MHYLDPKDLTQRENYKLLIGSIIPRPVAVVSTQSTDGIVNIAPFSFFNIVSSEPVILSLAIQRKEGELKDTARNLLATKEAVVHILDQTNVQEANKTAALLPADQSELTVSGFTTTTSKMIAVPGLKEASVRLETILHQHVPIKKDQQTTADLLLLEVVGYQIAEDVYQDGKIDPRALQAVSRLAGNSYATIGEIFDIKRPS</sequence>
<dbReference type="RefSeq" id="WP_213334474.1">
    <property type="nucleotide sequence ID" value="NZ_CAXOEX010000002.1"/>
</dbReference>
<evidence type="ECO:0000256" key="3">
    <source>
        <dbReference type="ARBA" id="ARBA00022643"/>
    </source>
</evidence>
<reference evidence="6" key="1">
    <citation type="submission" date="2023-03" db="EMBL/GenBank/DDBJ databases">
        <authorList>
            <person name="Shen W."/>
            <person name="Cai J."/>
        </authorList>
    </citation>
    <scope>NUCLEOTIDE SEQUENCE</scope>
    <source>
        <strain evidence="6">K72-2</strain>
    </source>
</reference>
<evidence type="ECO:0000259" key="5">
    <source>
        <dbReference type="SMART" id="SM00903"/>
    </source>
</evidence>
<dbReference type="EMBL" id="JARQDV010000001">
    <property type="protein sequence ID" value="MDT2963261.1"/>
    <property type="molecule type" value="Genomic_DNA"/>
</dbReference>
<organism evidence="6 7">
    <name type="scientific">Enterococcus casseliflavus</name>
    <name type="common">Enterococcus flavescens</name>
    <dbReference type="NCBI Taxonomy" id="37734"/>
    <lineage>
        <taxon>Bacteria</taxon>
        <taxon>Bacillati</taxon>
        <taxon>Bacillota</taxon>
        <taxon>Bacilli</taxon>
        <taxon>Lactobacillales</taxon>
        <taxon>Enterococcaceae</taxon>
        <taxon>Enterococcus</taxon>
    </lineage>
</organism>
<keyword evidence="3" id="KW-0288">FMN</keyword>
<evidence type="ECO:0000256" key="1">
    <source>
        <dbReference type="ARBA" id="ARBA00001917"/>
    </source>
</evidence>
<dbReference type="PANTHER" id="PTHR33798:SF5">
    <property type="entry name" value="FLAVIN REDUCTASE LIKE DOMAIN-CONTAINING PROTEIN"/>
    <property type="match status" value="1"/>
</dbReference>
<evidence type="ECO:0000256" key="2">
    <source>
        <dbReference type="ARBA" id="ARBA00022630"/>
    </source>
</evidence>
<dbReference type="Gene3D" id="2.30.110.10">
    <property type="entry name" value="Electron Transport, Fmn-binding Protein, Chain A"/>
    <property type="match status" value="1"/>
</dbReference>
<dbReference type="InterPro" id="IPR002563">
    <property type="entry name" value="Flavin_Rdtase-like_dom"/>
</dbReference>
<protein>
    <submittedName>
        <fullName evidence="6">Flavin reductase family protein</fullName>
    </submittedName>
</protein>
<dbReference type="GO" id="GO:0016646">
    <property type="term" value="F:oxidoreductase activity, acting on the CH-NH group of donors, NAD or NADP as acceptor"/>
    <property type="evidence" value="ECO:0007669"/>
    <property type="project" value="UniProtKB-ARBA"/>
</dbReference>
<proteinExistence type="inferred from homology"/>
<dbReference type="InterPro" id="IPR012349">
    <property type="entry name" value="Split_barrel_FMN-bd"/>
</dbReference>
<comment type="cofactor">
    <cofactor evidence="1">
        <name>FMN</name>
        <dbReference type="ChEBI" id="CHEBI:58210"/>
    </cofactor>
</comment>
<name>A0AAW8UKD0_ENTCA</name>
<evidence type="ECO:0000313" key="7">
    <source>
        <dbReference type="Proteomes" id="UP001268896"/>
    </source>
</evidence>
<dbReference type="Proteomes" id="UP001268896">
    <property type="component" value="Unassembled WGS sequence"/>
</dbReference>
<dbReference type="SMART" id="SM00903">
    <property type="entry name" value="Flavin_Reduct"/>
    <property type="match status" value="1"/>
</dbReference>